<feature type="signal peptide" evidence="1">
    <location>
        <begin position="1"/>
        <end position="22"/>
    </location>
</feature>
<name>A0A940DRB0_9BACT</name>
<dbReference type="AlphaFoldDB" id="A0A940DRB0"/>
<comment type="caution">
    <text evidence="2">The sequence shown here is derived from an EMBL/GenBank/DDBJ whole genome shotgun (WGS) entry which is preliminary data.</text>
</comment>
<organism evidence="2 3">
    <name type="scientific">Candidatus Cryptobacteroides avicola</name>
    <dbReference type="NCBI Taxonomy" id="2840757"/>
    <lineage>
        <taxon>Bacteria</taxon>
        <taxon>Pseudomonadati</taxon>
        <taxon>Bacteroidota</taxon>
        <taxon>Bacteroidia</taxon>
        <taxon>Bacteroidales</taxon>
        <taxon>Candidatus Cryptobacteroides</taxon>
    </lineage>
</organism>
<dbReference type="EMBL" id="JADILV010000031">
    <property type="protein sequence ID" value="MBO8483345.1"/>
    <property type="molecule type" value="Genomic_DNA"/>
</dbReference>
<accession>A0A940DRB0</accession>
<keyword evidence="1" id="KW-0732">Signal</keyword>
<sequence length="231" mass="25593">MKRFISAAAVMAGCLCCGSVSAQEVQDGFPVRNLDSLLCSIRTDDQRLRVEIMDALGRGDVERVVALNMQIDAQDRTNQETVFSILDSCGIPDHLSDSAYSAIFLVVDHAELAAQKKYFPLIEEAAESGKMSASDAATLQDRILMREGKRQIYGTQNIAVGNGDQTTAYVWPVEDPENLDSRRSSVGLEGIEDWIPEFKVASGMDLVYDKNLTVKKIRKIQKQNPMIMVEK</sequence>
<evidence type="ECO:0000313" key="3">
    <source>
        <dbReference type="Proteomes" id="UP000725002"/>
    </source>
</evidence>
<evidence type="ECO:0000256" key="1">
    <source>
        <dbReference type="SAM" id="SignalP"/>
    </source>
</evidence>
<reference evidence="2" key="1">
    <citation type="submission" date="2020-10" db="EMBL/GenBank/DDBJ databases">
        <authorList>
            <person name="Gilroy R."/>
        </authorList>
    </citation>
    <scope>NUCLEOTIDE SEQUENCE</scope>
    <source>
        <strain evidence="2">G3-8215</strain>
    </source>
</reference>
<protein>
    <submittedName>
        <fullName evidence="2">Uncharacterized protein</fullName>
    </submittedName>
</protein>
<gene>
    <name evidence="2" type="ORF">IAB75_04450</name>
</gene>
<reference evidence="2" key="2">
    <citation type="journal article" date="2021" name="PeerJ">
        <title>Extensive microbial diversity within the chicken gut microbiome revealed by metagenomics and culture.</title>
        <authorList>
            <person name="Gilroy R."/>
            <person name="Ravi A."/>
            <person name="Getino M."/>
            <person name="Pursley I."/>
            <person name="Horton D.L."/>
            <person name="Alikhan N.F."/>
            <person name="Baker D."/>
            <person name="Gharbi K."/>
            <person name="Hall N."/>
            <person name="Watson M."/>
            <person name="Adriaenssens E.M."/>
            <person name="Foster-Nyarko E."/>
            <person name="Jarju S."/>
            <person name="Secka A."/>
            <person name="Antonio M."/>
            <person name="Oren A."/>
            <person name="Chaudhuri R.R."/>
            <person name="La Ragione R."/>
            <person name="Hildebrand F."/>
            <person name="Pallen M.J."/>
        </authorList>
    </citation>
    <scope>NUCLEOTIDE SEQUENCE</scope>
    <source>
        <strain evidence="2">G3-8215</strain>
    </source>
</reference>
<dbReference type="Pfam" id="PF20329">
    <property type="entry name" value="DUF6624"/>
    <property type="match status" value="1"/>
</dbReference>
<evidence type="ECO:0000313" key="2">
    <source>
        <dbReference type="EMBL" id="MBO8483345.1"/>
    </source>
</evidence>
<dbReference type="InterPro" id="IPR046732">
    <property type="entry name" value="DUF6624"/>
</dbReference>
<dbReference type="Proteomes" id="UP000725002">
    <property type="component" value="Unassembled WGS sequence"/>
</dbReference>
<proteinExistence type="predicted"/>
<feature type="chain" id="PRO_5038118446" evidence="1">
    <location>
        <begin position="23"/>
        <end position="231"/>
    </location>
</feature>